<keyword evidence="2" id="KW-1185">Reference proteome</keyword>
<protein>
    <submittedName>
        <fullName evidence="1">Uncharacterized protein</fullName>
    </submittedName>
</protein>
<sequence>MPGYAPEYACSFATDAVFSAEARMKRSTQVGSLRSAAVLLSM</sequence>
<feature type="non-terminal residue" evidence="1">
    <location>
        <position position="42"/>
    </location>
</feature>
<name>A0A1R3H064_COCAP</name>
<dbReference type="EMBL" id="AWWV01012877">
    <property type="protein sequence ID" value="OMO63755.1"/>
    <property type="molecule type" value="Genomic_DNA"/>
</dbReference>
<evidence type="ECO:0000313" key="1">
    <source>
        <dbReference type="EMBL" id="OMO63755.1"/>
    </source>
</evidence>
<accession>A0A1R3H064</accession>
<dbReference type="Gramene" id="OMO63755">
    <property type="protein sequence ID" value="OMO63755"/>
    <property type="gene ID" value="CCACVL1_22295"/>
</dbReference>
<comment type="caution">
    <text evidence="1">The sequence shown here is derived from an EMBL/GenBank/DDBJ whole genome shotgun (WGS) entry which is preliminary data.</text>
</comment>
<reference evidence="1 2" key="1">
    <citation type="submission" date="2013-09" db="EMBL/GenBank/DDBJ databases">
        <title>Corchorus capsularis genome sequencing.</title>
        <authorList>
            <person name="Alam M."/>
            <person name="Haque M.S."/>
            <person name="Islam M.S."/>
            <person name="Emdad E.M."/>
            <person name="Islam M.M."/>
            <person name="Ahmed B."/>
            <person name="Halim A."/>
            <person name="Hossen Q.M.M."/>
            <person name="Hossain M.Z."/>
            <person name="Ahmed R."/>
            <person name="Khan M.M."/>
            <person name="Islam R."/>
            <person name="Rashid M.M."/>
            <person name="Khan S.A."/>
            <person name="Rahman M.S."/>
            <person name="Alam M."/>
        </authorList>
    </citation>
    <scope>NUCLEOTIDE SEQUENCE [LARGE SCALE GENOMIC DNA]</scope>
    <source>
        <strain evidence="2">cv. CVL-1</strain>
        <tissue evidence="1">Whole seedling</tissue>
    </source>
</reference>
<gene>
    <name evidence="1" type="ORF">CCACVL1_22295</name>
</gene>
<dbReference type="Proteomes" id="UP000188268">
    <property type="component" value="Unassembled WGS sequence"/>
</dbReference>
<organism evidence="1 2">
    <name type="scientific">Corchorus capsularis</name>
    <name type="common">Jute</name>
    <dbReference type="NCBI Taxonomy" id="210143"/>
    <lineage>
        <taxon>Eukaryota</taxon>
        <taxon>Viridiplantae</taxon>
        <taxon>Streptophyta</taxon>
        <taxon>Embryophyta</taxon>
        <taxon>Tracheophyta</taxon>
        <taxon>Spermatophyta</taxon>
        <taxon>Magnoliopsida</taxon>
        <taxon>eudicotyledons</taxon>
        <taxon>Gunneridae</taxon>
        <taxon>Pentapetalae</taxon>
        <taxon>rosids</taxon>
        <taxon>malvids</taxon>
        <taxon>Malvales</taxon>
        <taxon>Malvaceae</taxon>
        <taxon>Grewioideae</taxon>
        <taxon>Apeibeae</taxon>
        <taxon>Corchorus</taxon>
    </lineage>
</organism>
<evidence type="ECO:0000313" key="2">
    <source>
        <dbReference type="Proteomes" id="UP000188268"/>
    </source>
</evidence>
<dbReference type="OrthoDB" id="10390393at2759"/>
<proteinExistence type="predicted"/>
<dbReference type="AlphaFoldDB" id="A0A1R3H064"/>